<dbReference type="InterPro" id="IPR029035">
    <property type="entry name" value="DHS-like_NAD/FAD-binding_dom"/>
</dbReference>
<dbReference type="GO" id="GO:0005634">
    <property type="term" value="C:nucleus"/>
    <property type="evidence" value="ECO:0007669"/>
    <property type="project" value="TreeGrafter"/>
</dbReference>
<dbReference type="InterPro" id="IPR003000">
    <property type="entry name" value="Sirtuin"/>
</dbReference>
<reference evidence="10 11" key="1">
    <citation type="journal article" date="2018" name="Nat. Ecol. Evol.">
        <title>Pezizomycetes genomes reveal the molecular basis of ectomycorrhizal truffle lifestyle.</title>
        <authorList>
            <person name="Murat C."/>
            <person name="Payen T."/>
            <person name="Noel B."/>
            <person name="Kuo A."/>
            <person name="Morin E."/>
            <person name="Chen J."/>
            <person name="Kohler A."/>
            <person name="Krizsan K."/>
            <person name="Balestrini R."/>
            <person name="Da Silva C."/>
            <person name="Montanini B."/>
            <person name="Hainaut M."/>
            <person name="Levati E."/>
            <person name="Barry K.W."/>
            <person name="Belfiori B."/>
            <person name="Cichocki N."/>
            <person name="Clum A."/>
            <person name="Dockter R.B."/>
            <person name="Fauchery L."/>
            <person name="Guy J."/>
            <person name="Iotti M."/>
            <person name="Le Tacon F."/>
            <person name="Lindquist E.A."/>
            <person name="Lipzen A."/>
            <person name="Malagnac F."/>
            <person name="Mello A."/>
            <person name="Molinier V."/>
            <person name="Miyauchi S."/>
            <person name="Poulain J."/>
            <person name="Riccioni C."/>
            <person name="Rubini A."/>
            <person name="Sitrit Y."/>
            <person name="Splivallo R."/>
            <person name="Traeger S."/>
            <person name="Wang M."/>
            <person name="Zifcakova L."/>
            <person name="Wipf D."/>
            <person name="Zambonelli A."/>
            <person name="Paolocci F."/>
            <person name="Nowrousian M."/>
            <person name="Ottonello S."/>
            <person name="Baldrian P."/>
            <person name="Spatafora J.W."/>
            <person name="Henrissat B."/>
            <person name="Nagy L.G."/>
            <person name="Aury J.M."/>
            <person name="Wincker P."/>
            <person name="Grigoriev I.V."/>
            <person name="Bonfante P."/>
            <person name="Martin F.M."/>
        </authorList>
    </citation>
    <scope>NUCLEOTIDE SEQUENCE [LARGE SCALE GENOMIC DNA]</scope>
    <source>
        <strain evidence="10 11">ATCC MYA-4762</strain>
    </source>
</reference>
<dbReference type="InterPro" id="IPR026590">
    <property type="entry name" value="Ssirtuin_cat_dom"/>
</dbReference>
<dbReference type="InterPro" id="IPR026591">
    <property type="entry name" value="Sirtuin_cat_small_dom_sf"/>
</dbReference>
<evidence type="ECO:0000256" key="6">
    <source>
        <dbReference type="ARBA" id="ARBA00023027"/>
    </source>
</evidence>
<feature type="region of interest" description="Disordered" evidence="8">
    <location>
        <begin position="1"/>
        <end position="75"/>
    </location>
</feature>
<dbReference type="OrthoDB" id="420264at2759"/>
<evidence type="ECO:0000256" key="7">
    <source>
        <dbReference type="PROSITE-ProRule" id="PRU00236"/>
    </source>
</evidence>
<keyword evidence="4 7" id="KW-0479">Metal-binding</keyword>
<organism evidence="10 11">
    <name type="scientific">Terfezia boudieri ATCC MYA-4762</name>
    <dbReference type="NCBI Taxonomy" id="1051890"/>
    <lineage>
        <taxon>Eukaryota</taxon>
        <taxon>Fungi</taxon>
        <taxon>Dikarya</taxon>
        <taxon>Ascomycota</taxon>
        <taxon>Pezizomycotina</taxon>
        <taxon>Pezizomycetes</taxon>
        <taxon>Pezizales</taxon>
        <taxon>Pezizaceae</taxon>
        <taxon>Terfezia</taxon>
    </lineage>
</organism>
<feature type="domain" description="Deacetylase sirtuin-type" evidence="9">
    <location>
        <begin position="172"/>
        <end position="483"/>
    </location>
</feature>
<dbReference type="PROSITE" id="PS50305">
    <property type="entry name" value="SIRTUIN"/>
    <property type="match status" value="1"/>
</dbReference>
<feature type="binding site" evidence="7">
    <location>
        <position position="335"/>
    </location>
    <ligand>
        <name>Zn(2+)</name>
        <dbReference type="ChEBI" id="CHEBI:29105"/>
    </ligand>
</feature>
<dbReference type="Gene3D" id="3.40.50.1220">
    <property type="entry name" value="TPP-binding domain"/>
    <property type="match status" value="1"/>
</dbReference>
<dbReference type="AlphaFoldDB" id="A0A3N4M5U3"/>
<feature type="binding site" evidence="7">
    <location>
        <position position="332"/>
    </location>
    <ligand>
        <name>Zn(2+)</name>
        <dbReference type="ChEBI" id="CHEBI:29105"/>
    </ligand>
</feature>
<accession>A0A3N4M5U3</accession>
<dbReference type="PANTHER" id="PTHR11085:SF9">
    <property type="entry name" value="NAD-DEPENDENT PROTEIN DEACETYLASE SIRTUIN-1"/>
    <property type="match status" value="1"/>
</dbReference>
<feature type="binding site" evidence="7">
    <location>
        <position position="311"/>
    </location>
    <ligand>
        <name>Zn(2+)</name>
        <dbReference type="ChEBI" id="CHEBI:29105"/>
    </ligand>
</feature>
<keyword evidence="3" id="KW-0808">Transferase</keyword>
<comment type="cofactor">
    <cofactor evidence="1">
        <name>Zn(2+)</name>
        <dbReference type="ChEBI" id="CHEBI:29105"/>
    </cofactor>
</comment>
<keyword evidence="11" id="KW-1185">Reference proteome</keyword>
<evidence type="ECO:0000256" key="5">
    <source>
        <dbReference type="ARBA" id="ARBA00022833"/>
    </source>
</evidence>
<gene>
    <name evidence="10" type="ORF">L211DRAFT_855388</name>
</gene>
<dbReference type="Pfam" id="PF02146">
    <property type="entry name" value="SIR2"/>
    <property type="match status" value="1"/>
</dbReference>
<evidence type="ECO:0000256" key="8">
    <source>
        <dbReference type="SAM" id="MobiDB-lite"/>
    </source>
</evidence>
<evidence type="ECO:0000256" key="1">
    <source>
        <dbReference type="ARBA" id="ARBA00001947"/>
    </source>
</evidence>
<dbReference type="SUPFAM" id="SSF52467">
    <property type="entry name" value="DHS-like NAD/FAD-binding domain"/>
    <property type="match status" value="1"/>
</dbReference>
<protein>
    <submittedName>
        <fullName evidence="10">Chromatin regulatory protein Sir2</fullName>
    </submittedName>
</protein>
<name>A0A3N4M5U3_9PEZI</name>
<dbReference type="STRING" id="1051890.A0A3N4M5U3"/>
<evidence type="ECO:0000256" key="4">
    <source>
        <dbReference type="ARBA" id="ARBA00022723"/>
    </source>
</evidence>
<dbReference type="PANTHER" id="PTHR11085">
    <property type="entry name" value="NAD-DEPENDENT PROTEIN DEACYLASE SIRTUIN-5, MITOCHONDRIAL-RELATED"/>
    <property type="match status" value="1"/>
</dbReference>
<feature type="compositionally biased region" description="Polar residues" evidence="8">
    <location>
        <begin position="1"/>
        <end position="10"/>
    </location>
</feature>
<feature type="binding site" evidence="7">
    <location>
        <position position="308"/>
    </location>
    <ligand>
        <name>Zn(2+)</name>
        <dbReference type="ChEBI" id="CHEBI:29105"/>
    </ligand>
</feature>
<evidence type="ECO:0000313" key="11">
    <source>
        <dbReference type="Proteomes" id="UP000267821"/>
    </source>
</evidence>
<feature type="region of interest" description="Disordered" evidence="8">
    <location>
        <begin position="346"/>
        <end position="384"/>
    </location>
</feature>
<keyword evidence="6" id="KW-0520">NAD</keyword>
<dbReference type="Gene3D" id="3.30.1600.10">
    <property type="entry name" value="SIR2/SIRT2 'Small Domain"/>
    <property type="match status" value="1"/>
</dbReference>
<dbReference type="EMBL" id="ML121529">
    <property type="protein sequence ID" value="RPB28432.1"/>
    <property type="molecule type" value="Genomic_DNA"/>
</dbReference>
<dbReference type="GO" id="GO:0046970">
    <property type="term" value="F:histone H4K16 deacetylase activity, NAD-dependent"/>
    <property type="evidence" value="ECO:0007669"/>
    <property type="project" value="TreeGrafter"/>
</dbReference>
<sequence length="513" mass="56737">MASVSSQSTSKEAEVLDFDNDSDSDSEGSLNGFIRVGVPSGAAGDGRELDTGNDEGAEDDGEEEGESDSDSDAWESESFIEDTLHSLGNTTQFEAHEDACTLEEAQQFHRRLREVGVADFLRETVFSKTITARKLITAFGIRPPSFLDEARDDTFIPLLQAAMTRELTKRRKIPGINTLQDVVRLLKNSNNIIVLTGAGISTSLGIPDFRSKDNGLYARLAGLGLSDPQEVFDIDVFQEDPTIFYSIAKDILPSTDKFSPTHAFIELLQSKKKLLTQYTQNIDNLETRAGIKPEKLIQCHGSFATASCVKCKYKVPGETIFPDLRAGRVAKCDMCLRKATEAAKVGRKRKRGGAQKSGRESTGSTGGGGRKQKYSEDSSADEDETMFQEAGVMKPDITFFGEQLPASFHDRLIDHDREKCDLLICIGTSLKVAPVSEIIGFLPPNVPQIYISKTPVTHVEFDVELLGSCDDVVVELCRLMNWELKHEMIPRNLKINVELAEDMQSRYKISRKE</sequence>
<evidence type="ECO:0000256" key="3">
    <source>
        <dbReference type="ARBA" id="ARBA00022679"/>
    </source>
</evidence>
<evidence type="ECO:0000256" key="2">
    <source>
        <dbReference type="ARBA" id="ARBA00006924"/>
    </source>
</evidence>
<feature type="compositionally biased region" description="Acidic residues" evidence="8">
    <location>
        <begin position="15"/>
        <end position="26"/>
    </location>
</feature>
<feature type="active site" description="Proton acceptor" evidence="7">
    <location>
        <position position="300"/>
    </location>
</feature>
<evidence type="ECO:0000313" key="10">
    <source>
        <dbReference type="EMBL" id="RPB28432.1"/>
    </source>
</evidence>
<feature type="compositionally biased region" description="Acidic residues" evidence="8">
    <location>
        <begin position="51"/>
        <end position="75"/>
    </location>
</feature>
<dbReference type="GO" id="GO:0070403">
    <property type="term" value="F:NAD+ binding"/>
    <property type="evidence" value="ECO:0007669"/>
    <property type="project" value="InterPro"/>
</dbReference>
<dbReference type="InParanoid" id="A0A3N4M5U3"/>
<dbReference type="Proteomes" id="UP000267821">
    <property type="component" value="Unassembled WGS sequence"/>
</dbReference>
<proteinExistence type="inferred from homology"/>
<comment type="similarity">
    <text evidence="2">Belongs to the sirtuin family. Class I subfamily.</text>
</comment>
<dbReference type="FunCoup" id="A0A3N4M5U3">
    <property type="interactions" value="259"/>
</dbReference>
<keyword evidence="5 7" id="KW-0862">Zinc</keyword>
<dbReference type="InterPro" id="IPR050134">
    <property type="entry name" value="NAD-dep_sirtuin_deacylases"/>
</dbReference>
<evidence type="ECO:0000259" key="9">
    <source>
        <dbReference type="PROSITE" id="PS50305"/>
    </source>
</evidence>
<dbReference type="GO" id="GO:0046872">
    <property type="term" value="F:metal ion binding"/>
    <property type="evidence" value="ECO:0007669"/>
    <property type="project" value="UniProtKB-KW"/>
</dbReference>